<dbReference type="PROSITE" id="PS50088">
    <property type="entry name" value="ANK_REPEAT"/>
    <property type="match status" value="1"/>
</dbReference>
<dbReference type="Gene3D" id="1.25.40.20">
    <property type="entry name" value="Ankyrin repeat-containing domain"/>
    <property type="match status" value="1"/>
</dbReference>
<protein>
    <recommendedName>
        <fullName evidence="14">Ankyrin repeat protein</fullName>
    </recommendedName>
</protein>
<keyword evidence="5" id="KW-1052">Target cell membrane</keyword>
<dbReference type="EMBL" id="JAFNEN010000181">
    <property type="protein sequence ID" value="KAG8190525.1"/>
    <property type="molecule type" value="Genomic_DNA"/>
</dbReference>
<keyword evidence="9" id="KW-1053">Target membrane</keyword>
<keyword evidence="10" id="KW-0040">ANK repeat</keyword>
<evidence type="ECO:0000256" key="1">
    <source>
        <dbReference type="ARBA" id="ARBA00004175"/>
    </source>
</evidence>
<feature type="repeat" description="ANK" evidence="10">
    <location>
        <begin position="70"/>
        <end position="103"/>
    </location>
</feature>
<name>A0AAV6V1A9_9ARAC</name>
<keyword evidence="4" id="KW-0964">Secreted</keyword>
<keyword evidence="8" id="KW-0638">Presynaptic neurotoxin</keyword>
<dbReference type="PROSITE" id="PS50297">
    <property type="entry name" value="ANK_REP_REGION"/>
    <property type="match status" value="1"/>
</dbReference>
<keyword evidence="3" id="KW-0268">Exocytosis</keyword>
<accession>A0AAV6V1A9</accession>
<evidence type="ECO:0000256" key="8">
    <source>
        <dbReference type="ARBA" id="ARBA00023028"/>
    </source>
</evidence>
<dbReference type="InterPro" id="IPR002110">
    <property type="entry name" value="Ankyrin_rpt"/>
</dbReference>
<proteinExistence type="predicted"/>
<organism evidence="12 13">
    <name type="scientific">Oedothorax gibbosus</name>
    <dbReference type="NCBI Taxonomy" id="931172"/>
    <lineage>
        <taxon>Eukaryota</taxon>
        <taxon>Metazoa</taxon>
        <taxon>Ecdysozoa</taxon>
        <taxon>Arthropoda</taxon>
        <taxon>Chelicerata</taxon>
        <taxon>Arachnida</taxon>
        <taxon>Araneae</taxon>
        <taxon>Araneomorphae</taxon>
        <taxon>Entelegynae</taxon>
        <taxon>Araneoidea</taxon>
        <taxon>Linyphiidae</taxon>
        <taxon>Erigoninae</taxon>
        <taxon>Oedothorax</taxon>
    </lineage>
</organism>
<dbReference type="GO" id="GO:0006887">
    <property type="term" value="P:exocytosis"/>
    <property type="evidence" value="ECO:0007669"/>
    <property type="project" value="UniProtKB-KW"/>
</dbReference>
<gene>
    <name evidence="12" type="ORF">JTE90_004100</name>
</gene>
<sequence>MASRIITFLLISAAYFESLADANEKIRLKLTTAECYEMVRLATAGDEMDMVDLLVNQGCSVNRPPGSTSKENTPLHIAVVNGNLELVKKLMVDYGGDVLARGIPALELVQKKCATCKYLLKHD</sequence>
<evidence type="ECO:0000256" key="11">
    <source>
        <dbReference type="SAM" id="SignalP"/>
    </source>
</evidence>
<keyword evidence="9" id="KW-0472">Membrane</keyword>
<evidence type="ECO:0008006" key="14">
    <source>
        <dbReference type="Google" id="ProtNLM"/>
    </source>
</evidence>
<dbReference type="InterPro" id="IPR036770">
    <property type="entry name" value="Ankyrin_rpt-contain_sf"/>
</dbReference>
<feature type="chain" id="PRO_5043395039" description="Ankyrin repeat protein" evidence="11">
    <location>
        <begin position="23"/>
        <end position="123"/>
    </location>
</feature>
<dbReference type="SUPFAM" id="SSF48403">
    <property type="entry name" value="Ankyrin repeat"/>
    <property type="match status" value="1"/>
</dbReference>
<evidence type="ECO:0000313" key="13">
    <source>
        <dbReference type="Proteomes" id="UP000827092"/>
    </source>
</evidence>
<dbReference type="Pfam" id="PF12796">
    <property type="entry name" value="Ank_2"/>
    <property type="match status" value="1"/>
</dbReference>
<dbReference type="GO" id="GO:0044218">
    <property type="term" value="C:other organism cell membrane"/>
    <property type="evidence" value="ECO:0007669"/>
    <property type="project" value="UniProtKB-KW"/>
</dbReference>
<evidence type="ECO:0000256" key="6">
    <source>
        <dbReference type="ARBA" id="ARBA00022656"/>
    </source>
</evidence>
<evidence type="ECO:0000256" key="7">
    <source>
        <dbReference type="ARBA" id="ARBA00022699"/>
    </source>
</evidence>
<feature type="signal peptide" evidence="11">
    <location>
        <begin position="1"/>
        <end position="22"/>
    </location>
</feature>
<dbReference type="Proteomes" id="UP000827092">
    <property type="component" value="Unassembled WGS sequence"/>
</dbReference>
<evidence type="ECO:0000313" key="12">
    <source>
        <dbReference type="EMBL" id="KAG8190525.1"/>
    </source>
</evidence>
<evidence type="ECO:0000256" key="2">
    <source>
        <dbReference type="ARBA" id="ARBA00004613"/>
    </source>
</evidence>
<dbReference type="GO" id="GO:0005576">
    <property type="term" value="C:extracellular region"/>
    <property type="evidence" value="ECO:0007669"/>
    <property type="project" value="UniProtKB-SubCell"/>
</dbReference>
<comment type="caution">
    <text evidence="12">The sequence shown here is derived from an EMBL/GenBank/DDBJ whole genome shotgun (WGS) entry which is preliminary data.</text>
</comment>
<evidence type="ECO:0000256" key="5">
    <source>
        <dbReference type="ARBA" id="ARBA00022537"/>
    </source>
</evidence>
<dbReference type="GO" id="GO:0090729">
    <property type="term" value="F:toxin activity"/>
    <property type="evidence" value="ECO:0007669"/>
    <property type="project" value="UniProtKB-KW"/>
</dbReference>
<dbReference type="SMART" id="SM00248">
    <property type="entry name" value="ANK"/>
    <property type="match status" value="2"/>
</dbReference>
<keyword evidence="6" id="KW-0800">Toxin</keyword>
<dbReference type="AlphaFoldDB" id="A0AAV6V1A9"/>
<dbReference type="GO" id="GO:0044231">
    <property type="term" value="C:host cell presynaptic membrane"/>
    <property type="evidence" value="ECO:0007669"/>
    <property type="project" value="UniProtKB-KW"/>
</dbReference>
<keyword evidence="7" id="KW-0528">Neurotoxin</keyword>
<evidence type="ECO:0000256" key="3">
    <source>
        <dbReference type="ARBA" id="ARBA00022483"/>
    </source>
</evidence>
<keyword evidence="13" id="KW-1185">Reference proteome</keyword>
<evidence type="ECO:0000256" key="4">
    <source>
        <dbReference type="ARBA" id="ARBA00022525"/>
    </source>
</evidence>
<evidence type="ECO:0000256" key="10">
    <source>
        <dbReference type="PROSITE-ProRule" id="PRU00023"/>
    </source>
</evidence>
<keyword evidence="11" id="KW-0732">Signal</keyword>
<reference evidence="12 13" key="1">
    <citation type="journal article" date="2022" name="Nat. Ecol. Evol.">
        <title>A masculinizing supergene underlies an exaggerated male reproductive morph in a spider.</title>
        <authorList>
            <person name="Hendrickx F."/>
            <person name="De Corte Z."/>
            <person name="Sonet G."/>
            <person name="Van Belleghem S.M."/>
            <person name="Kostlbacher S."/>
            <person name="Vangestel C."/>
        </authorList>
    </citation>
    <scope>NUCLEOTIDE SEQUENCE [LARGE SCALE GENOMIC DNA]</scope>
    <source>
        <strain evidence="12">W744_W776</strain>
    </source>
</reference>
<comment type="subcellular location">
    <subcellularLocation>
        <location evidence="2">Secreted</location>
    </subcellularLocation>
    <subcellularLocation>
        <location evidence="1">Target cell membrane</location>
    </subcellularLocation>
</comment>
<evidence type="ECO:0000256" key="9">
    <source>
        <dbReference type="ARBA" id="ARBA00023298"/>
    </source>
</evidence>